<dbReference type="SUPFAM" id="SSF81901">
    <property type="entry name" value="HCP-like"/>
    <property type="match status" value="1"/>
</dbReference>
<dbReference type="PANTHER" id="PTHR12558:SF13">
    <property type="entry name" value="CELL DIVISION CYCLE PROTEIN 27 HOMOLOG"/>
    <property type="match status" value="1"/>
</dbReference>
<dbReference type="InterPro" id="IPR011990">
    <property type="entry name" value="TPR-like_helical_dom_sf"/>
</dbReference>
<dbReference type="PROSITE" id="PS50005">
    <property type="entry name" value="TPR"/>
    <property type="match status" value="3"/>
</dbReference>
<feature type="repeat" description="TPR" evidence="1">
    <location>
        <begin position="41"/>
        <end position="74"/>
    </location>
</feature>
<dbReference type="Pfam" id="PF14559">
    <property type="entry name" value="TPR_19"/>
    <property type="match status" value="3"/>
</dbReference>
<dbReference type="OrthoDB" id="9814220at2"/>
<dbReference type="Proteomes" id="UP000240708">
    <property type="component" value="Unassembled WGS sequence"/>
</dbReference>
<organism evidence="2 3">
    <name type="scientific">Cecembia rubra</name>
    <dbReference type="NCBI Taxonomy" id="1485585"/>
    <lineage>
        <taxon>Bacteria</taxon>
        <taxon>Pseudomonadati</taxon>
        <taxon>Bacteroidota</taxon>
        <taxon>Cytophagia</taxon>
        <taxon>Cytophagales</taxon>
        <taxon>Cyclobacteriaceae</taxon>
        <taxon>Cecembia</taxon>
    </lineage>
</organism>
<dbReference type="AlphaFoldDB" id="A0A2P8E6K0"/>
<dbReference type="PANTHER" id="PTHR12558">
    <property type="entry name" value="CELL DIVISION CYCLE 16,23,27"/>
    <property type="match status" value="1"/>
</dbReference>
<gene>
    <name evidence="2" type="ORF">CLV48_104279</name>
</gene>
<dbReference type="Gene3D" id="1.25.40.10">
    <property type="entry name" value="Tetratricopeptide repeat domain"/>
    <property type="match status" value="4"/>
</dbReference>
<dbReference type="EMBL" id="PYGF01000004">
    <property type="protein sequence ID" value="PSL05104.1"/>
    <property type="molecule type" value="Genomic_DNA"/>
</dbReference>
<reference evidence="2 3" key="1">
    <citation type="submission" date="2018-03" db="EMBL/GenBank/DDBJ databases">
        <title>Genomic Encyclopedia of Archaeal and Bacterial Type Strains, Phase II (KMG-II): from individual species to whole genera.</title>
        <authorList>
            <person name="Goeker M."/>
        </authorList>
    </citation>
    <scope>NUCLEOTIDE SEQUENCE [LARGE SCALE GENOMIC DNA]</scope>
    <source>
        <strain evidence="2 3">DSM 28057</strain>
    </source>
</reference>
<feature type="repeat" description="TPR" evidence="1">
    <location>
        <begin position="75"/>
        <end position="108"/>
    </location>
</feature>
<dbReference type="SMART" id="SM00028">
    <property type="entry name" value="TPR"/>
    <property type="match status" value="9"/>
</dbReference>
<comment type="caution">
    <text evidence="2">The sequence shown here is derived from an EMBL/GenBank/DDBJ whole genome shotgun (WGS) entry which is preliminary data.</text>
</comment>
<sequence length="577" mass="66549">MNINFKTIILFILASVLSFSGFSQERLSNKEKKKQLQEARASRLFIEGQRFLILEDYDRAYFYFQKAREISPDAAAINFKIAEILLRANRIEEALQYGMRAVAEDPDNKYYNLVMAEVYTKQGQLLEAAKILEGLMSNSEENQNYILDLASLYLSAGDLDNALKALDRAEEYYGIVEQLTHQKQRIHLRKNNLNAAVKEGEKLIEAHPGNSQYVLNLVEILFNNGRTNQAIDLVNKSLEAYPDQADLQLAAYALYKEQGEVEKSESLIIEAFANPDLDGKVKADAFSDLLREMRTVRRDSLMDKLEKSMREYNANDPDVLSVIGDRNLINNRKEEALVFYRSSLDKNPANAQVLQTVITAMFELQKDYSEIEKYTIMAVDEFPERPEFWFFDGTAKLTQKKGEEAENSFLKSLETNKGRNIQLELLVKASLGDTYHMLGKKQEAFDAYDEVLASRPEDEHVLNNYAYFLSLSKKDLEKAKSMSERLVKKFPNNSTYLDTHAWVLFQLKDYEGARKYMERALENDDSPSGVMWEHYGDILYHLGNKNEALSYWKKAEGGEETSEYLLKKIKDQKYYDE</sequence>
<proteinExistence type="predicted"/>
<keyword evidence="1" id="KW-0802">TPR repeat</keyword>
<keyword evidence="3" id="KW-1185">Reference proteome</keyword>
<dbReference type="Pfam" id="PF13432">
    <property type="entry name" value="TPR_16"/>
    <property type="match status" value="1"/>
</dbReference>
<dbReference type="RefSeq" id="WP_106567130.1">
    <property type="nucleotide sequence ID" value="NZ_JAUVYL010000024.1"/>
</dbReference>
<dbReference type="SUPFAM" id="SSF48452">
    <property type="entry name" value="TPR-like"/>
    <property type="match status" value="2"/>
</dbReference>
<protein>
    <submittedName>
        <fullName evidence="2">Tetratricopeptide repeat protein</fullName>
    </submittedName>
</protein>
<accession>A0A2P8E6K0</accession>
<evidence type="ECO:0000256" key="1">
    <source>
        <dbReference type="PROSITE-ProRule" id="PRU00339"/>
    </source>
</evidence>
<evidence type="ECO:0000313" key="2">
    <source>
        <dbReference type="EMBL" id="PSL05104.1"/>
    </source>
</evidence>
<feature type="repeat" description="TPR" evidence="1">
    <location>
        <begin position="425"/>
        <end position="458"/>
    </location>
</feature>
<dbReference type="InterPro" id="IPR019734">
    <property type="entry name" value="TPR_rpt"/>
</dbReference>
<name>A0A2P8E6K0_9BACT</name>
<evidence type="ECO:0000313" key="3">
    <source>
        <dbReference type="Proteomes" id="UP000240708"/>
    </source>
</evidence>